<dbReference type="HOGENOM" id="CLU_2357691_0_0_4"/>
<dbReference type="EnsemblBacteria" id="CAD17653">
    <property type="protein sequence ID" value="CAD17653"/>
    <property type="gene ID" value="RSp0502"/>
</dbReference>
<geneLocation type="plasmid" evidence="3">
    <name>megaplasmid Rsp</name>
</geneLocation>
<feature type="transmembrane region" description="Helical" evidence="1">
    <location>
        <begin position="61"/>
        <end position="81"/>
    </location>
</feature>
<dbReference type="Proteomes" id="UP000001436">
    <property type="component" value="Plasmid pGMI1000MP"/>
</dbReference>
<dbReference type="KEGG" id="rso:RSp0502"/>
<keyword evidence="1" id="KW-1133">Transmembrane helix</keyword>
<name>Q8XSH2_RALN1</name>
<evidence type="ECO:0000313" key="3">
    <source>
        <dbReference type="Proteomes" id="UP000001436"/>
    </source>
</evidence>
<evidence type="ECO:0000313" key="2">
    <source>
        <dbReference type="EMBL" id="CAD17653.1"/>
    </source>
</evidence>
<dbReference type="AlphaFoldDB" id="Q8XSH2"/>
<organism evidence="2 3">
    <name type="scientific">Ralstonia nicotianae (strain ATCC BAA-1114 / GMI1000)</name>
    <name type="common">Ralstonia solanacearum</name>
    <dbReference type="NCBI Taxonomy" id="267608"/>
    <lineage>
        <taxon>Bacteria</taxon>
        <taxon>Pseudomonadati</taxon>
        <taxon>Pseudomonadota</taxon>
        <taxon>Betaproteobacteria</taxon>
        <taxon>Burkholderiales</taxon>
        <taxon>Burkholderiaceae</taxon>
        <taxon>Ralstonia</taxon>
        <taxon>Ralstonia solanacearum species complex</taxon>
    </lineage>
</organism>
<keyword evidence="3" id="KW-1185">Reference proteome</keyword>
<evidence type="ECO:0000256" key="1">
    <source>
        <dbReference type="SAM" id="Phobius"/>
    </source>
</evidence>
<dbReference type="EMBL" id="AL646053">
    <property type="protein sequence ID" value="CAD17653.1"/>
    <property type="molecule type" value="Genomic_DNA"/>
</dbReference>
<gene>
    <name evidence="2" type="ordered locus">RSp0502</name>
</gene>
<dbReference type="STRING" id="267608.RSp0502"/>
<reference evidence="2 3" key="1">
    <citation type="journal article" date="2002" name="Nature">
        <title>Genome sequence of the plant pathogen Ralstonia solanacearum.</title>
        <authorList>
            <person name="Salanoubat M."/>
            <person name="Genin S."/>
            <person name="Artiguenave F."/>
            <person name="Gouzy J."/>
            <person name="Mangenot S."/>
            <person name="Arlat M."/>
            <person name="Billault A."/>
            <person name="Brottier P."/>
            <person name="Camus J.C."/>
            <person name="Cattolico L."/>
            <person name="Chandler M."/>
            <person name="Choisne N."/>
            <person name="Claudel-Renard C."/>
            <person name="Cunnac S."/>
            <person name="Demange N."/>
            <person name="Gaspin C."/>
            <person name="Lavie M."/>
            <person name="Moisan A."/>
            <person name="Robert C."/>
            <person name="Saurin W."/>
            <person name="Schiex T."/>
            <person name="Siguier P."/>
            <person name="Thebault P."/>
            <person name="Whalen M."/>
            <person name="Wincker P."/>
            <person name="Levy M."/>
            <person name="Weissenbach J."/>
            <person name="Boucher C.A."/>
        </authorList>
    </citation>
    <scope>NUCLEOTIDE SEQUENCE [LARGE SCALE GENOMIC DNA]</scope>
    <source>
        <strain evidence="3">ATCC BAA-1114 / GMI1000</strain>
    </source>
</reference>
<proteinExistence type="predicted"/>
<accession>Q8XSH2</accession>
<keyword evidence="1" id="KW-0812">Transmembrane</keyword>
<sequence length="96" mass="10155">MSMSSICTEIKFIRFSGDALHSSLLRNGGLLKSMICLSLAEKILIYAEAPLRFGRLRTKRAFPLSTSSIVVFVIACGNAAGASEKVKGCGKTGADA</sequence>
<protein>
    <submittedName>
        <fullName evidence="2">Uncharacterized protein</fullName>
    </submittedName>
</protein>
<keyword evidence="1" id="KW-0472">Membrane</keyword>